<dbReference type="Proteomes" id="UP000027135">
    <property type="component" value="Unassembled WGS sequence"/>
</dbReference>
<protein>
    <submittedName>
        <fullName evidence="1">Uncharacterized protein</fullName>
    </submittedName>
</protein>
<dbReference type="AlphaFoldDB" id="A0A067RW46"/>
<organism evidence="1 2">
    <name type="scientific">Zootermopsis nevadensis</name>
    <name type="common">Dampwood termite</name>
    <dbReference type="NCBI Taxonomy" id="136037"/>
    <lineage>
        <taxon>Eukaryota</taxon>
        <taxon>Metazoa</taxon>
        <taxon>Ecdysozoa</taxon>
        <taxon>Arthropoda</taxon>
        <taxon>Hexapoda</taxon>
        <taxon>Insecta</taxon>
        <taxon>Pterygota</taxon>
        <taxon>Neoptera</taxon>
        <taxon>Polyneoptera</taxon>
        <taxon>Dictyoptera</taxon>
        <taxon>Blattodea</taxon>
        <taxon>Blattoidea</taxon>
        <taxon>Termitoidae</taxon>
        <taxon>Termopsidae</taxon>
        <taxon>Zootermopsis</taxon>
    </lineage>
</organism>
<proteinExistence type="predicted"/>
<evidence type="ECO:0000313" key="1">
    <source>
        <dbReference type="EMBL" id="KDR24094.1"/>
    </source>
</evidence>
<keyword evidence="2" id="KW-1185">Reference proteome</keyword>
<evidence type="ECO:0000313" key="2">
    <source>
        <dbReference type="Proteomes" id="UP000027135"/>
    </source>
</evidence>
<dbReference type="EMBL" id="KK852427">
    <property type="protein sequence ID" value="KDR24094.1"/>
    <property type="molecule type" value="Genomic_DNA"/>
</dbReference>
<reference evidence="1 2" key="1">
    <citation type="journal article" date="2014" name="Nat. Commun.">
        <title>Molecular traces of alternative social organization in a termite genome.</title>
        <authorList>
            <person name="Terrapon N."/>
            <person name="Li C."/>
            <person name="Robertson H.M."/>
            <person name="Ji L."/>
            <person name="Meng X."/>
            <person name="Booth W."/>
            <person name="Chen Z."/>
            <person name="Childers C.P."/>
            <person name="Glastad K.M."/>
            <person name="Gokhale K."/>
            <person name="Gowin J."/>
            <person name="Gronenberg W."/>
            <person name="Hermansen R.A."/>
            <person name="Hu H."/>
            <person name="Hunt B.G."/>
            <person name="Huylmans A.K."/>
            <person name="Khalil S.M."/>
            <person name="Mitchell R.D."/>
            <person name="Munoz-Torres M.C."/>
            <person name="Mustard J.A."/>
            <person name="Pan H."/>
            <person name="Reese J.T."/>
            <person name="Scharf M.E."/>
            <person name="Sun F."/>
            <person name="Vogel H."/>
            <person name="Xiao J."/>
            <person name="Yang W."/>
            <person name="Yang Z."/>
            <person name="Yang Z."/>
            <person name="Zhou J."/>
            <person name="Zhu J."/>
            <person name="Brent C.S."/>
            <person name="Elsik C.G."/>
            <person name="Goodisman M.A."/>
            <person name="Liberles D.A."/>
            <person name="Roe R.M."/>
            <person name="Vargo E.L."/>
            <person name="Vilcinskas A."/>
            <person name="Wang J."/>
            <person name="Bornberg-Bauer E."/>
            <person name="Korb J."/>
            <person name="Zhang G."/>
            <person name="Liebig J."/>
        </authorList>
    </citation>
    <scope>NUCLEOTIDE SEQUENCE [LARGE SCALE GENOMIC DNA]</scope>
    <source>
        <tissue evidence="1">Whole organism</tissue>
    </source>
</reference>
<accession>A0A067RW46</accession>
<sequence length="62" mass="6734">MVHVIGIQHLIPVGCGNMNRPIQVKPADSENRGAKVFKNASFGMCSFFVITSALGPTQQPRH</sequence>
<name>A0A067RW46_ZOONE</name>
<dbReference type="InParanoid" id="A0A067RW46"/>
<gene>
    <name evidence="1" type="ORF">L798_03749</name>
</gene>